<evidence type="ECO:0000256" key="6">
    <source>
        <dbReference type="ARBA" id="ARBA00022692"/>
    </source>
</evidence>
<proteinExistence type="inferred from homology"/>
<evidence type="ECO:0000256" key="9">
    <source>
        <dbReference type="ARBA" id="ARBA00023136"/>
    </source>
</evidence>
<dbReference type="InterPro" id="IPR025691">
    <property type="entry name" value="GspL_pp_dom"/>
</dbReference>
<dbReference type="Proteomes" id="UP000001693">
    <property type="component" value="Chromosome"/>
</dbReference>
<protein>
    <submittedName>
        <fullName evidence="12">General secretion pathway L</fullName>
    </submittedName>
</protein>
<organism evidence="12 13">
    <name type="scientific">Leptothrix cholodnii (strain ATCC 51168 / LMG 8142 / SP-6)</name>
    <name type="common">Leptothrix discophora (strain SP-6)</name>
    <dbReference type="NCBI Taxonomy" id="395495"/>
    <lineage>
        <taxon>Bacteria</taxon>
        <taxon>Pseudomonadati</taxon>
        <taxon>Pseudomonadota</taxon>
        <taxon>Betaproteobacteria</taxon>
        <taxon>Burkholderiales</taxon>
        <taxon>Sphaerotilaceae</taxon>
        <taxon>Leptothrix</taxon>
    </lineage>
</organism>
<keyword evidence="7" id="KW-0653">Protein transport</keyword>
<keyword evidence="4" id="KW-1003">Cell membrane</keyword>
<evidence type="ECO:0000259" key="10">
    <source>
        <dbReference type="Pfam" id="PF05134"/>
    </source>
</evidence>
<evidence type="ECO:0000256" key="8">
    <source>
        <dbReference type="ARBA" id="ARBA00022989"/>
    </source>
</evidence>
<dbReference type="GO" id="GO:0005886">
    <property type="term" value="C:plasma membrane"/>
    <property type="evidence" value="ECO:0007669"/>
    <property type="project" value="UniProtKB-SubCell"/>
</dbReference>
<keyword evidence="6" id="KW-0812">Transmembrane</keyword>
<dbReference type="HOGENOM" id="CLU_640597_0_0_4"/>
<evidence type="ECO:0000256" key="1">
    <source>
        <dbReference type="ARBA" id="ARBA00004377"/>
    </source>
</evidence>
<keyword evidence="13" id="KW-1185">Reference proteome</keyword>
<keyword evidence="5" id="KW-0997">Cell inner membrane</keyword>
<feature type="domain" description="GspL periplasmic" evidence="11">
    <location>
        <begin position="275"/>
        <end position="408"/>
    </location>
</feature>
<comment type="subcellular location">
    <subcellularLocation>
        <location evidence="1">Cell inner membrane</location>
        <topology evidence="1">Single-pass membrane protein</topology>
    </subcellularLocation>
</comment>
<evidence type="ECO:0000256" key="7">
    <source>
        <dbReference type="ARBA" id="ARBA00022927"/>
    </source>
</evidence>
<dbReference type="EMBL" id="CP001013">
    <property type="protein sequence ID" value="ACB35682.1"/>
    <property type="molecule type" value="Genomic_DNA"/>
</dbReference>
<dbReference type="Pfam" id="PF12693">
    <property type="entry name" value="GspL_C"/>
    <property type="match status" value="1"/>
</dbReference>
<dbReference type="RefSeq" id="WP_012348429.1">
    <property type="nucleotide sequence ID" value="NC_010524.1"/>
</dbReference>
<evidence type="ECO:0000256" key="5">
    <source>
        <dbReference type="ARBA" id="ARBA00022519"/>
    </source>
</evidence>
<reference evidence="12 13" key="1">
    <citation type="submission" date="2008-03" db="EMBL/GenBank/DDBJ databases">
        <title>Complete sequence of Leptothrix cholodnii SP-6.</title>
        <authorList>
            <consortium name="US DOE Joint Genome Institute"/>
            <person name="Copeland A."/>
            <person name="Lucas S."/>
            <person name="Lapidus A."/>
            <person name="Glavina del Rio T."/>
            <person name="Dalin E."/>
            <person name="Tice H."/>
            <person name="Bruce D."/>
            <person name="Goodwin L."/>
            <person name="Pitluck S."/>
            <person name="Chertkov O."/>
            <person name="Brettin T."/>
            <person name="Detter J.C."/>
            <person name="Han C."/>
            <person name="Kuske C.R."/>
            <person name="Schmutz J."/>
            <person name="Larimer F."/>
            <person name="Land M."/>
            <person name="Hauser L."/>
            <person name="Kyrpides N."/>
            <person name="Lykidis A."/>
            <person name="Emerson D."/>
            <person name="Richardson P."/>
        </authorList>
    </citation>
    <scope>NUCLEOTIDE SEQUENCE [LARGE SCALE GENOMIC DNA]</scope>
    <source>
        <strain evidence="13">ATCC 51168 / LMG 8142 / SP-6</strain>
    </source>
</reference>
<dbReference type="eggNOG" id="COG3297">
    <property type="taxonomic scope" value="Bacteria"/>
</dbReference>
<evidence type="ECO:0000256" key="2">
    <source>
        <dbReference type="ARBA" id="ARBA00005318"/>
    </source>
</evidence>
<dbReference type="InterPro" id="IPR024230">
    <property type="entry name" value="GspL_cyto_dom"/>
</dbReference>
<dbReference type="InterPro" id="IPR043129">
    <property type="entry name" value="ATPase_NBD"/>
</dbReference>
<dbReference type="GO" id="GO:0015628">
    <property type="term" value="P:protein secretion by the type II secretion system"/>
    <property type="evidence" value="ECO:0007669"/>
    <property type="project" value="InterPro"/>
</dbReference>
<evidence type="ECO:0000313" key="13">
    <source>
        <dbReference type="Proteomes" id="UP000001693"/>
    </source>
</evidence>
<dbReference type="KEGG" id="lch:Lcho_3424"/>
<keyword evidence="8" id="KW-1133">Transmembrane helix</keyword>
<dbReference type="OrthoDB" id="8557903at2"/>
<dbReference type="InterPro" id="IPR007812">
    <property type="entry name" value="T2SS_protein-GspL"/>
</dbReference>
<dbReference type="Gene3D" id="3.30.420.380">
    <property type="match status" value="1"/>
</dbReference>
<sequence length="428" mass="45399">MSLLIVQLPPRNRLGANAAGSTAPAPAELAYVLSADGQSVDGEGRCAAALLPRATSLSVVMAGADVSFHRLLYPKAPASRLRAALRGVLEERLLDDPDLVHVALAPDAHAGTECWVAVTDRAWLAIQIELIERTGRAVDRVICAASPAAEGSVGELDVQTLASGVGEAGNELAGVTFSSAEGVACWPWDTQTRPGGLATALLPSPLPAELRCSASPAFVLATEAWLGRPVAVRSQAQRLLAAAHGGWNLRQFDLAPRHRGATLLRDAWTQLRTPAWRPARWGLVGLLAAQLIGLNAWAWMQRSELQERRTAMTNLMRSTHPQVRAILDAPLQMQRENEALRAAAGRAGDTDLEPMLQAAASAWPDNLAVQTLRYENAQLSLGATQLGAEQIERLRSSLQPAGWRVEGGAGLLTLRRGSAPAANPGGQP</sequence>
<keyword evidence="3" id="KW-0813">Transport</keyword>
<accession>B1Y326</accession>
<evidence type="ECO:0000256" key="3">
    <source>
        <dbReference type="ARBA" id="ARBA00022448"/>
    </source>
</evidence>
<name>B1Y326_LEPCP</name>
<dbReference type="NCBIfam" id="TIGR01709">
    <property type="entry name" value="typeII_sec_gspL"/>
    <property type="match status" value="1"/>
</dbReference>
<dbReference type="GO" id="GO:0015627">
    <property type="term" value="C:type II protein secretion system complex"/>
    <property type="evidence" value="ECO:0007669"/>
    <property type="project" value="InterPro"/>
</dbReference>
<dbReference type="GO" id="GO:0009276">
    <property type="term" value="C:Gram-negative-bacterium-type cell wall"/>
    <property type="evidence" value="ECO:0007669"/>
    <property type="project" value="InterPro"/>
</dbReference>
<gene>
    <name evidence="12" type="ordered locus">Lcho_3424</name>
</gene>
<dbReference type="SUPFAM" id="SSF53067">
    <property type="entry name" value="Actin-like ATPase domain"/>
    <property type="match status" value="1"/>
</dbReference>
<evidence type="ECO:0000256" key="4">
    <source>
        <dbReference type="ARBA" id="ARBA00022475"/>
    </source>
</evidence>
<dbReference type="AlphaFoldDB" id="B1Y326"/>
<feature type="domain" description="GspL cytoplasmic actin-ATPase-like" evidence="10">
    <location>
        <begin position="49"/>
        <end position="142"/>
    </location>
</feature>
<evidence type="ECO:0000259" key="11">
    <source>
        <dbReference type="Pfam" id="PF12693"/>
    </source>
</evidence>
<evidence type="ECO:0000313" key="12">
    <source>
        <dbReference type="EMBL" id="ACB35682.1"/>
    </source>
</evidence>
<keyword evidence="9" id="KW-0472">Membrane</keyword>
<dbReference type="Pfam" id="PF05134">
    <property type="entry name" value="T2SSL"/>
    <property type="match status" value="1"/>
</dbReference>
<dbReference type="STRING" id="395495.Lcho_3424"/>
<comment type="similarity">
    <text evidence="2">Belongs to the GSP L family.</text>
</comment>